<protein>
    <submittedName>
        <fullName evidence="1">Uncharacterized protein</fullName>
    </submittedName>
</protein>
<dbReference type="OrthoDB" id="6786314at2759"/>
<dbReference type="Proteomes" id="UP000292052">
    <property type="component" value="Unassembled WGS sequence"/>
</dbReference>
<dbReference type="AlphaFoldDB" id="A0A482W062"/>
<evidence type="ECO:0000313" key="1">
    <source>
        <dbReference type="EMBL" id="RZC38404.1"/>
    </source>
</evidence>
<sequence length="116" mass="13534">MTNIKDNKIVAQYYTPLEIRQQSEFQQFKNSYNTQDKKLNIPKNINEVTEIRNCNFVIDYLNSTVNKKLTKTDFCKSKDISRNSLNMGLNSVGIKITRTNGNKLEQIGTNRNKRKK</sequence>
<evidence type="ECO:0000313" key="2">
    <source>
        <dbReference type="Proteomes" id="UP000292052"/>
    </source>
</evidence>
<dbReference type="EMBL" id="QDEB01043519">
    <property type="protein sequence ID" value="RZC38404.1"/>
    <property type="molecule type" value="Genomic_DNA"/>
</dbReference>
<organism evidence="1 2">
    <name type="scientific">Asbolus verrucosus</name>
    <name type="common">Desert ironclad beetle</name>
    <dbReference type="NCBI Taxonomy" id="1661398"/>
    <lineage>
        <taxon>Eukaryota</taxon>
        <taxon>Metazoa</taxon>
        <taxon>Ecdysozoa</taxon>
        <taxon>Arthropoda</taxon>
        <taxon>Hexapoda</taxon>
        <taxon>Insecta</taxon>
        <taxon>Pterygota</taxon>
        <taxon>Neoptera</taxon>
        <taxon>Endopterygota</taxon>
        <taxon>Coleoptera</taxon>
        <taxon>Polyphaga</taxon>
        <taxon>Cucujiformia</taxon>
        <taxon>Tenebrionidae</taxon>
        <taxon>Pimeliinae</taxon>
        <taxon>Asbolus</taxon>
    </lineage>
</organism>
<name>A0A482W062_ASBVE</name>
<comment type="caution">
    <text evidence="1">The sequence shown here is derived from an EMBL/GenBank/DDBJ whole genome shotgun (WGS) entry which is preliminary data.</text>
</comment>
<accession>A0A482W062</accession>
<reference evidence="1 2" key="1">
    <citation type="submission" date="2017-03" db="EMBL/GenBank/DDBJ databases">
        <title>Genome of the blue death feigning beetle - Asbolus verrucosus.</title>
        <authorList>
            <person name="Rider S.D."/>
        </authorList>
    </citation>
    <scope>NUCLEOTIDE SEQUENCE [LARGE SCALE GENOMIC DNA]</scope>
    <source>
        <strain evidence="1">Butters</strain>
        <tissue evidence="1">Head and leg muscle</tissue>
    </source>
</reference>
<keyword evidence="2" id="KW-1185">Reference proteome</keyword>
<proteinExistence type="predicted"/>
<gene>
    <name evidence="1" type="ORF">BDFB_012836</name>
</gene>